<dbReference type="EMBL" id="JAUZQC010000020">
    <property type="protein sequence ID" value="KAK5852516.1"/>
    <property type="molecule type" value="Genomic_DNA"/>
</dbReference>
<reference evidence="2 3" key="1">
    <citation type="journal article" date="2023" name="Genes (Basel)">
        <title>Chromosome-Level Genome Assembly and Circadian Gene Repertoire of the Patagonia Blennie Eleginops maclovinus-The Closest Ancestral Proxy of Antarctic Cryonotothenioids.</title>
        <authorList>
            <person name="Cheng C.C."/>
            <person name="Rivera-Colon A.G."/>
            <person name="Minhas B.F."/>
            <person name="Wilson L."/>
            <person name="Rayamajhi N."/>
            <person name="Vargas-Chacoff L."/>
            <person name="Catchen J.M."/>
        </authorList>
    </citation>
    <scope>NUCLEOTIDE SEQUENCE [LARGE SCALE GENOMIC DNA]</scope>
    <source>
        <strain evidence="2">JMC-PN-2008</strain>
    </source>
</reference>
<dbReference type="AlphaFoldDB" id="A0AAN7X109"/>
<organism evidence="2 3">
    <name type="scientific">Eleginops maclovinus</name>
    <name type="common">Patagonian blennie</name>
    <name type="synonym">Eleginus maclovinus</name>
    <dbReference type="NCBI Taxonomy" id="56733"/>
    <lineage>
        <taxon>Eukaryota</taxon>
        <taxon>Metazoa</taxon>
        <taxon>Chordata</taxon>
        <taxon>Craniata</taxon>
        <taxon>Vertebrata</taxon>
        <taxon>Euteleostomi</taxon>
        <taxon>Actinopterygii</taxon>
        <taxon>Neopterygii</taxon>
        <taxon>Teleostei</taxon>
        <taxon>Neoteleostei</taxon>
        <taxon>Acanthomorphata</taxon>
        <taxon>Eupercaria</taxon>
        <taxon>Perciformes</taxon>
        <taxon>Notothenioidei</taxon>
        <taxon>Eleginopidae</taxon>
        <taxon>Eleginops</taxon>
    </lineage>
</organism>
<feature type="region of interest" description="Disordered" evidence="1">
    <location>
        <begin position="1"/>
        <end position="25"/>
    </location>
</feature>
<evidence type="ECO:0000313" key="2">
    <source>
        <dbReference type="EMBL" id="KAK5852516.1"/>
    </source>
</evidence>
<accession>A0AAN7X109</accession>
<dbReference type="Proteomes" id="UP001346869">
    <property type="component" value="Unassembled WGS sequence"/>
</dbReference>
<keyword evidence="3" id="KW-1185">Reference proteome</keyword>
<evidence type="ECO:0000313" key="3">
    <source>
        <dbReference type="Proteomes" id="UP001346869"/>
    </source>
</evidence>
<proteinExistence type="predicted"/>
<gene>
    <name evidence="2" type="ORF">PBY51_006370</name>
</gene>
<comment type="caution">
    <text evidence="2">The sequence shown here is derived from an EMBL/GenBank/DDBJ whole genome shotgun (WGS) entry which is preliminary data.</text>
</comment>
<sequence length="76" mass="8568">MVILRSRYLPSPRQRAARSSRRPDGLFIPRPQLTSAVCSLLSQEALPLSVHHVVLLRTFPSVSSRPHSKRTDPVLQ</sequence>
<reference evidence="2 3" key="2">
    <citation type="journal article" date="2023" name="Mol. Biol. Evol.">
        <title>Genomics of Secondarily Temperate Adaptation in the Only Non-Antarctic Icefish.</title>
        <authorList>
            <person name="Rivera-Colon A.G."/>
            <person name="Rayamajhi N."/>
            <person name="Minhas B.F."/>
            <person name="Madrigal G."/>
            <person name="Bilyk K.T."/>
            <person name="Yoon V."/>
            <person name="Hune M."/>
            <person name="Gregory S."/>
            <person name="Cheng C.H.C."/>
            <person name="Catchen J.M."/>
        </authorList>
    </citation>
    <scope>NUCLEOTIDE SEQUENCE [LARGE SCALE GENOMIC DNA]</scope>
    <source>
        <strain evidence="2">JMC-PN-2008</strain>
    </source>
</reference>
<name>A0AAN7X109_ELEMC</name>
<evidence type="ECO:0000256" key="1">
    <source>
        <dbReference type="SAM" id="MobiDB-lite"/>
    </source>
</evidence>
<protein>
    <submittedName>
        <fullName evidence="2">Uncharacterized protein</fullName>
    </submittedName>
</protein>